<dbReference type="GO" id="GO:0005507">
    <property type="term" value="F:copper ion binding"/>
    <property type="evidence" value="ECO:0007669"/>
    <property type="project" value="InterPro"/>
</dbReference>
<evidence type="ECO:0000256" key="1">
    <source>
        <dbReference type="ARBA" id="ARBA00004459"/>
    </source>
</evidence>
<dbReference type="InterPro" id="IPR008972">
    <property type="entry name" value="Cupredoxin"/>
</dbReference>
<evidence type="ECO:0000256" key="3">
    <source>
        <dbReference type="ARBA" id="ARBA00023008"/>
    </source>
</evidence>
<dbReference type="EMBL" id="CP031337">
    <property type="protein sequence ID" value="AXK38071.1"/>
    <property type="molecule type" value="Genomic_DNA"/>
</dbReference>
<feature type="domain" description="Blue (type 1) copper" evidence="5">
    <location>
        <begin position="61"/>
        <end position="167"/>
    </location>
</feature>
<organism evidence="6 7">
    <name type="scientific">Crenobacter cavernae</name>
    <dbReference type="NCBI Taxonomy" id="2290923"/>
    <lineage>
        <taxon>Bacteria</taxon>
        <taxon>Pseudomonadati</taxon>
        <taxon>Pseudomonadota</taxon>
        <taxon>Betaproteobacteria</taxon>
        <taxon>Neisseriales</taxon>
        <taxon>Neisseriaceae</taxon>
        <taxon>Crenobacter</taxon>
    </lineage>
</organism>
<feature type="chain" id="PRO_5016839223" description="Blue (type 1) copper domain-containing protein" evidence="4">
    <location>
        <begin position="22"/>
        <end position="169"/>
    </location>
</feature>
<evidence type="ECO:0000256" key="2">
    <source>
        <dbReference type="ARBA" id="ARBA00022723"/>
    </source>
</evidence>
<accession>A0A345Y2B9</accession>
<dbReference type="PANTHER" id="PTHR38439">
    <property type="entry name" value="AURACYANIN-B"/>
    <property type="match status" value="1"/>
</dbReference>
<sequence length="169" mass="18060">MRFNKFVAPLVAVILSLPAMASGDHAGGHGAAANPHAGHDMQAMTLGQAGQSAAATRTIRIDADDSMRFTPDRVEVKQGETVRFIVTNKGQTKHEFALGTKEMLAEHAKQMQSNPGMAHGDMPAMGMLTLAPGESKTLVWRFTRTGEIQFGCNVPGHYPTMTGTLKVVS</sequence>
<dbReference type="RefSeq" id="WP_115431953.1">
    <property type="nucleotide sequence ID" value="NZ_CP031337.1"/>
</dbReference>
<evidence type="ECO:0000313" key="6">
    <source>
        <dbReference type="EMBL" id="AXK38071.1"/>
    </source>
</evidence>
<evidence type="ECO:0000256" key="4">
    <source>
        <dbReference type="SAM" id="SignalP"/>
    </source>
</evidence>
<reference evidence="6 7" key="1">
    <citation type="submission" date="2018-07" db="EMBL/GenBank/DDBJ databases">
        <title>Crenobacter cavernae sp. nov., isolated from a karst cave.</title>
        <authorList>
            <person name="Zhu H."/>
        </authorList>
    </citation>
    <scope>NUCLEOTIDE SEQUENCE [LARGE SCALE GENOMIC DNA]</scope>
    <source>
        <strain evidence="6 7">K1W11S-77</strain>
    </source>
</reference>
<proteinExistence type="predicted"/>
<dbReference type="PANTHER" id="PTHR38439:SF3">
    <property type="entry name" value="COPPER-RESISTANT CUPROPROTEIN COPI"/>
    <property type="match status" value="1"/>
</dbReference>
<keyword evidence="4" id="KW-0732">Signal</keyword>
<evidence type="ECO:0000313" key="7">
    <source>
        <dbReference type="Proteomes" id="UP000254537"/>
    </source>
</evidence>
<gene>
    <name evidence="6" type="ORF">DWG20_00735</name>
</gene>
<name>A0A345Y2B9_9NEIS</name>
<keyword evidence="3" id="KW-0186">Copper</keyword>
<dbReference type="GO" id="GO:0009279">
    <property type="term" value="C:cell outer membrane"/>
    <property type="evidence" value="ECO:0007669"/>
    <property type="project" value="UniProtKB-SubCell"/>
</dbReference>
<dbReference type="GO" id="GO:0009055">
    <property type="term" value="F:electron transfer activity"/>
    <property type="evidence" value="ECO:0007669"/>
    <property type="project" value="InterPro"/>
</dbReference>
<dbReference type="InterPro" id="IPR000923">
    <property type="entry name" value="BlueCu_1"/>
</dbReference>
<comment type="subcellular location">
    <subcellularLocation>
        <location evidence="1">Cell outer membrane</location>
        <topology evidence="1">Lipid-anchor</topology>
    </subcellularLocation>
</comment>
<evidence type="ECO:0000259" key="5">
    <source>
        <dbReference type="Pfam" id="PF00127"/>
    </source>
</evidence>
<dbReference type="InterPro" id="IPR050845">
    <property type="entry name" value="Cu-binding_ET"/>
</dbReference>
<dbReference type="Gene3D" id="2.60.40.420">
    <property type="entry name" value="Cupredoxins - blue copper proteins"/>
    <property type="match status" value="1"/>
</dbReference>
<protein>
    <recommendedName>
        <fullName evidence="5">Blue (type 1) copper domain-containing protein</fullName>
    </recommendedName>
</protein>
<dbReference type="AlphaFoldDB" id="A0A345Y2B9"/>
<dbReference type="OrthoDB" id="9814063at2"/>
<dbReference type="CDD" id="cd04211">
    <property type="entry name" value="Cupredoxin_like_2"/>
    <property type="match status" value="1"/>
</dbReference>
<dbReference type="Pfam" id="PF00127">
    <property type="entry name" value="Copper-bind"/>
    <property type="match status" value="1"/>
</dbReference>
<dbReference type="KEGG" id="ccah:DWG20_00735"/>
<feature type="signal peptide" evidence="4">
    <location>
        <begin position="1"/>
        <end position="21"/>
    </location>
</feature>
<dbReference type="SUPFAM" id="SSF49503">
    <property type="entry name" value="Cupredoxins"/>
    <property type="match status" value="1"/>
</dbReference>
<dbReference type="Proteomes" id="UP000254537">
    <property type="component" value="Chromosome"/>
</dbReference>
<keyword evidence="2" id="KW-0479">Metal-binding</keyword>